<dbReference type="Proteomes" id="UP001189429">
    <property type="component" value="Unassembled WGS sequence"/>
</dbReference>
<evidence type="ECO:0000313" key="2">
    <source>
        <dbReference type="EMBL" id="CAK0847766.1"/>
    </source>
</evidence>
<feature type="non-terminal residue" evidence="2">
    <location>
        <position position="1"/>
    </location>
</feature>
<feature type="region of interest" description="Disordered" evidence="1">
    <location>
        <begin position="46"/>
        <end position="180"/>
    </location>
</feature>
<accession>A0ABN9TPD4</accession>
<dbReference type="EMBL" id="CAUYUJ010014928">
    <property type="protein sequence ID" value="CAK0847766.1"/>
    <property type="molecule type" value="Genomic_DNA"/>
</dbReference>
<evidence type="ECO:0000313" key="3">
    <source>
        <dbReference type="Proteomes" id="UP001189429"/>
    </source>
</evidence>
<feature type="compositionally biased region" description="Basic residues" evidence="1">
    <location>
        <begin position="90"/>
        <end position="101"/>
    </location>
</feature>
<keyword evidence="3" id="KW-1185">Reference proteome</keyword>
<name>A0ABN9TPD4_9DINO</name>
<reference evidence="2" key="1">
    <citation type="submission" date="2023-10" db="EMBL/GenBank/DDBJ databases">
        <authorList>
            <person name="Chen Y."/>
            <person name="Shah S."/>
            <person name="Dougan E. K."/>
            <person name="Thang M."/>
            <person name="Chan C."/>
        </authorList>
    </citation>
    <scope>NUCLEOTIDE SEQUENCE [LARGE SCALE GENOMIC DNA]</scope>
</reference>
<protein>
    <recommendedName>
        <fullName evidence="4">HeH/LEM domain-containing protein</fullName>
    </recommendedName>
</protein>
<gene>
    <name evidence="2" type="ORF">PCOR1329_LOCUS40890</name>
</gene>
<feature type="compositionally biased region" description="Basic and acidic residues" evidence="1">
    <location>
        <begin position="46"/>
        <end position="61"/>
    </location>
</feature>
<evidence type="ECO:0008006" key="4">
    <source>
        <dbReference type="Google" id="ProtNLM"/>
    </source>
</evidence>
<comment type="caution">
    <text evidence="2">The sequence shown here is derived from an EMBL/GenBank/DDBJ whole genome shotgun (WGS) entry which is preliminary data.</text>
</comment>
<organism evidence="2 3">
    <name type="scientific">Prorocentrum cordatum</name>
    <dbReference type="NCBI Taxonomy" id="2364126"/>
    <lineage>
        <taxon>Eukaryota</taxon>
        <taxon>Sar</taxon>
        <taxon>Alveolata</taxon>
        <taxon>Dinophyceae</taxon>
        <taxon>Prorocentrales</taxon>
        <taxon>Prorocentraceae</taxon>
        <taxon>Prorocentrum</taxon>
    </lineage>
</organism>
<feature type="compositionally biased region" description="Basic residues" evidence="1">
    <location>
        <begin position="149"/>
        <end position="158"/>
    </location>
</feature>
<proteinExistence type="predicted"/>
<feature type="compositionally biased region" description="Basic and acidic residues" evidence="1">
    <location>
        <begin position="71"/>
        <end position="89"/>
    </location>
</feature>
<sequence length="180" mass="20444">EAEGTREPEEDFSKLSVKELKQKLEDLAITIPVGIAEKGELVELLKSHKPPEKPKKMDFFEYLKTNQGGKGDGKAAKGKDKGKDKDKGKETRRRARTTRRPRGSERGRERRRGEKADRGKGKGKDRGEGAPEGEAGAGRPRRQREQHAAGRRRRRGACRRSTCPTRPPRWRPRVTCRRGR</sequence>
<feature type="compositionally biased region" description="Basic and acidic residues" evidence="1">
    <location>
        <begin position="102"/>
        <end position="129"/>
    </location>
</feature>
<evidence type="ECO:0000256" key="1">
    <source>
        <dbReference type="SAM" id="MobiDB-lite"/>
    </source>
</evidence>
<feature type="compositionally biased region" description="Basic residues" evidence="1">
    <location>
        <begin position="168"/>
        <end position="180"/>
    </location>
</feature>